<keyword evidence="7 11" id="KW-0808">Transferase</keyword>
<feature type="binding site" evidence="11">
    <location>
        <position position="434"/>
    </location>
    <ligand>
        <name>substrate</name>
    </ligand>
</feature>
<feature type="active site" description="Nucleophile" evidence="11">
    <location>
        <position position="224"/>
    </location>
</feature>
<protein>
    <recommendedName>
        <fullName evidence="11">Arginine biosynthesis bifunctional protein ArgJ</fullName>
    </recommendedName>
    <domain>
        <recommendedName>
            <fullName evidence="11">Glutamate N-acetyltransferase</fullName>
            <ecNumber evidence="11">2.3.1.35</ecNumber>
        </recommendedName>
        <alternativeName>
            <fullName evidence="11">Ornithine acetyltransferase</fullName>
            <shortName evidence="11">OATase</shortName>
        </alternativeName>
        <alternativeName>
            <fullName evidence="11">Ornithine transacetylase</fullName>
        </alternativeName>
    </domain>
    <domain>
        <recommendedName>
            <fullName evidence="11">Amino-acid acetyltransferase</fullName>
            <ecNumber evidence="11">2.3.1.1</ecNumber>
        </recommendedName>
        <alternativeName>
            <fullName evidence="11">N-acetylglutamate synthase</fullName>
            <shortName evidence="11">AGSase</shortName>
        </alternativeName>
    </domain>
    <component>
        <recommendedName>
            <fullName evidence="11">Arginine biosynthesis bifunctional protein ArgJ alpha chain</fullName>
        </recommendedName>
    </component>
    <component>
        <recommendedName>
            <fullName evidence="11">Arginine biosynthesis bifunctional protein ArgJ beta chain</fullName>
        </recommendedName>
    </component>
</protein>
<dbReference type="eggNOG" id="COG1364">
    <property type="taxonomic scope" value="Bacteria"/>
</dbReference>
<reference evidence="12 13" key="1">
    <citation type="journal article" date="2010" name="J. Bacteriol.">
        <title>Complete genome sequence of "Candidatus Puniceispirillum marinum" IMCC1322, a representative of the SAR116 clade in the Alphaproteobacteria.</title>
        <authorList>
            <person name="Oh H.M."/>
            <person name="Kwon K.K."/>
            <person name="Kang I."/>
            <person name="Kang S.G."/>
            <person name="Lee J.H."/>
            <person name="Kim S.J."/>
            <person name="Cho J.C."/>
        </authorList>
    </citation>
    <scope>NUCLEOTIDE SEQUENCE [LARGE SCALE GENOMIC DNA]</scope>
    <source>
        <strain evidence="12 13">IMCC1322</strain>
    </source>
</reference>
<sequence length="439" mass="46105">MSVPKYRPKRSNNIQVRPFGALFQRRVCMSISPLAPDSFPDMPPIGGLSLATAASGMKYQGRDDMLLMRSIADSHFAGLFTQSDTAAAPVQWCQDRLAQALCQSRPAAILTNAGNANAFTGSKGHLATMATADALAKAGHIDKDAILLASTGVIGEPLDTDCLAAQIPHLLADDKASWHDAAKAIMTTDTFAKGATSTCQLDGKQVTICGIAKGSGMIAPDMATMLGYIATDAAISPDMLLHILRRANAQSFNAITVDSDTSTNDSVFAIATGVAGNDEITSEAHTDFNHLYHAIKTVMLDLAKQIVRDGEGTQKLITIDILGADNDSDAYKIGMSVANSPLVKTAVAGCDANWGRIVMAVGKAGIGIDQNVIGVRIGGFDVALAGQRVENFDETPVATHMQGQNIDIAVSVGTGSGTARVYTCDLTHGYISINADYRS</sequence>
<keyword evidence="4 11" id="KW-0963">Cytoplasm</keyword>
<feature type="binding site" evidence="11">
    <location>
        <position position="439"/>
    </location>
    <ligand>
        <name>substrate</name>
    </ligand>
</feature>
<evidence type="ECO:0000256" key="11">
    <source>
        <dbReference type="HAMAP-Rule" id="MF_01106"/>
    </source>
</evidence>
<feature type="site" description="Involved in the stabilization of negative charge on the oxyanion by the formation of the oxyanion hole" evidence="11">
    <location>
        <position position="151"/>
    </location>
</feature>
<keyword evidence="8 11" id="KW-0068">Autocatalytic cleavage</keyword>
<dbReference type="PANTHER" id="PTHR23100">
    <property type="entry name" value="ARGININE BIOSYNTHESIS BIFUNCTIONAL PROTEIN ARGJ"/>
    <property type="match status" value="1"/>
</dbReference>
<keyword evidence="6 11" id="KW-0028">Amino-acid biosynthesis</keyword>
<dbReference type="SUPFAM" id="SSF56266">
    <property type="entry name" value="DmpA/ArgJ-like"/>
    <property type="match status" value="1"/>
</dbReference>
<comment type="pathway">
    <text evidence="11">Amino-acid biosynthesis; L-arginine biosynthesis; N(2)-acetyl-L-ornithine from L-glutamate: step 1/4.</text>
</comment>
<dbReference type="PANTHER" id="PTHR23100:SF0">
    <property type="entry name" value="ARGININE BIOSYNTHESIS BIFUNCTIONAL PROTEIN ARGJ, MITOCHONDRIAL"/>
    <property type="match status" value="1"/>
</dbReference>
<evidence type="ECO:0000256" key="10">
    <source>
        <dbReference type="ARBA" id="ARBA00023315"/>
    </source>
</evidence>
<evidence type="ECO:0000256" key="4">
    <source>
        <dbReference type="ARBA" id="ARBA00022490"/>
    </source>
</evidence>
<name>D5BMX2_PUNMI</name>
<feature type="binding site" evidence="11">
    <location>
        <position position="224"/>
    </location>
    <ligand>
        <name>substrate</name>
    </ligand>
</feature>
<organism evidence="12 13">
    <name type="scientific">Puniceispirillum marinum (strain IMCC1322)</name>
    <dbReference type="NCBI Taxonomy" id="488538"/>
    <lineage>
        <taxon>Bacteria</taxon>
        <taxon>Pseudomonadati</taxon>
        <taxon>Pseudomonadota</taxon>
        <taxon>Alphaproteobacteria</taxon>
        <taxon>Candidatus Puniceispirillales</taxon>
        <taxon>Candidatus Puniceispirillaceae</taxon>
        <taxon>Candidatus Puniceispirillum</taxon>
    </lineage>
</organism>
<feature type="binding site" evidence="11">
    <location>
        <position position="187"/>
    </location>
    <ligand>
        <name>substrate</name>
    </ligand>
</feature>
<feature type="site" description="Cleavage; by autolysis" evidence="11">
    <location>
        <begin position="223"/>
        <end position="224"/>
    </location>
</feature>
<dbReference type="EC" id="2.3.1.1" evidence="11"/>
<evidence type="ECO:0000256" key="3">
    <source>
        <dbReference type="ARBA" id="ARBA00011475"/>
    </source>
</evidence>
<evidence type="ECO:0000256" key="1">
    <source>
        <dbReference type="ARBA" id="ARBA00004496"/>
    </source>
</evidence>
<dbReference type="MEROPS" id="T05.001"/>
<dbReference type="GO" id="GO:0006592">
    <property type="term" value="P:ornithine biosynthetic process"/>
    <property type="evidence" value="ECO:0007669"/>
    <property type="project" value="TreeGrafter"/>
</dbReference>
<comment type="subcellular location">
    <subcellularLocation>
        <location evidence="1 11">Cytoplasm</location>
    </subcellularLocation>
</comment>
<feature type="binding site" evidence="11">
    <location>
        <position position="311"/>
    </location>
    <ligand>
        <name>substrate</name>
    </ligand>
</feature>
<evidence type="ECO:0000313" key="12">
    <source>
        <dbReference type="EMBL" id="ADE40165.1"/>
    </source>
</evidence>
<keyword evidence="5 11" id="KW-0055">Arginine biosynthesis</keyword>
<keyword evidence="9 11" id="KW-0511">Multifunctional enzyme</keyword>
<evidence type="ECO:0000256" key="5">
    <source>
        <dbReference type="ARBA" id="ARBA00022571"/>
    </source>
</evidence>
<comment type="similarity">
    <text evidence="2 11">Belongs to the ArgJ family.</text>
</comment>
<dbReference type="Pfam" id="PF01960">
    <property type="entry name" value="ArgJ"/>
    <property type="match status" value="1"/>
</dbReference>
<dbReference type="FunFam" id="3.10.20.340:FF:000003">
    <property type="entry name" value="Arginine biosynthesis bifunctional protein ArgJ"/>
    <property type="match status" value="1"/>
</dbReference>
<comment type="catalytic activity">
    <reaction evidence="11">
        <text>L-glutamate + acetyl-CoA = N-acetyl-L-glutamate + CoA + H(+)</text>
        <dbReference type="Rhea" id="RHEA:24292"/>
        <dbReference type="ChEBI" id="CHEBI:15378"/>
        <dbReference type="ChEBI" id="CHEBI:29985"/>
        <dbReference type="ChEBI" id="CHEBI:44337"/>
        <dbReference type="ChEBI" id="CHEBI:57287"/>
        <dbReference type="ChEBI" id="CHEBI:57288"/>
        <dbReference type="EC" id="2.3.1.1"/>
    </reaction>
</comment>
<proteinExistence type="inferred from homology"/>
<dbReference type="GO" id="GO:0004358">
    <property type="term" value="F:L-glutamate N-acetyltransferase activity, acting on acetyl-L-ornithine as donor"/>
    <property type="evidence" value="ECO:0007669"/>
    <property type="project" value="UniProtKB-UniRule"/>
</dbReference>
<dbReference type="EMBL" id="CP001751">
    <property type="protein sequence ID" value="ADE40165.1"/>
    <property type="molecule type" value="Genomic_DNA"/>
</dbReference>
<comment type="catalytic activity">
    <reaction evidence="11">
        <text>N(2)-acetyl-L-ornithine + L-glutamate = N-acetyl-L-glutamate + L-ornithine</text>
        <dbReference type="Rhea" id="RHEA:15349"/>
        <dbReference type="ChEBI" id="CHEBI:29985"/>
        <dbReference type="ChEBI" id="CHEBI:44337"/>
        <dbReference type="ChEBI" id="CHEBI:46911"/>
        <dbReference type="ChEBI" id="CHEBI:57805"/>
        <dbReference type="EC" id="2.3.1.35"/>
    </reaction>
</comment>
<dbReference type="CDD" id="cd02152">
    <property type="entry name" value="OAT"/>
    <property type="match status" value="1"/>
</dbReference>
<evidence type="ECO:0000256" key="6">
    <source>
        <dbReference type="ARBA" id="ARBA00022605"/>
    </source>
</evidence>
<evidence type="ECO:0000313" key="13">
    <source>
        <dbReference type="Proteomes" id="UP000007460"/>
    </source>
</evidence>
<dbReference type="HAMAP" id="MF_01106">
    <property type="entry name" value="ArgJ"/>
    <property type="match status" value="1"/>
</dbReference>
<dbReference type="GO" id="GO:0004042">
    <property type="term" value="F:L-glutamate N-acetyltransferase activity"/>
    <property type="evidence" value="ECO:0007669"/>
    <property type="project" value="UniProtKB-UniRule"/>
</dbReference>
<comment type="subunit">
    <text evidence="3 11">Heterotetramer of two alpha and two beta chains.</text>
</comment>
<gene>
    <name evidence="11" type="primary">argJ</name>
    <name evidence="12" type="ordered locus">SAR116_1922</name>
</gene>
<dbReference type="HOGENOM" id="CLU_027172_1_0_5"/>
<dbReference type="GO" id="GO:0005737">
    <property type="term" value="C:cytoplasm"/>
    <property type="evidence" value="ECO:0007669"/>
    <property type="project" value="UniProtKB-SubCell"/>
</dbReference>
<dbReference type="UniPathway" id="UPA00068">
    <property type="reaction ID" value="UER00106"/>
</dbReference>
<dbReference type="Proteomes" id="UP000007460">
    <property type="component" value="Chromosome"/>
</dbReference>
<dbReference type="NCBIfam" id="TIGR00120">
    <property type="entry name" value="ArgJ"/>
    <property type="match status" value="1"/>
</dbReference>
<dbReference type="FunFam" id="3.60.70.12:FF:000001">
    <property type="entry name" value="Arginine biosynthesis bifunctional protein ArgJ, chloroplastic"/>
    <property type="match status" value="1"/>
</dbReference>
<dbReference type="NCBIfam" id="NF003802">
    <property type="entry name" value="PRK05388.1"/>
    <property type="match status" value="1"/>
</dbReference>
<dbReference type="AlphaFoldDB" id="D5BMX2"/>
<dbReference type="Gene3D" id="3.10.20.340">
    <property type="entry name" value="ArgJ beta chain, C-terminal domain"/>
    <property type="match status" value="1"/>
</dbReference>
<feature type="site" description="Involved in the stabilization of negative charge on the oxyanion by the formation of the oxyanion hole" evidence="11">
    <location>
        <position position="152"/>
    </location>
</feature>
<evidence type="ECO:0000256" key="8">
    <source>
        <dbReference type="ARBA" id="ARBA00022813"/>
    </source>
</evidence>
<dbReference type="KEGG" id="apb:SAR116_1922"/>
<accession>D5BMX2</accession>
<dbReference type="Gene3D" id="3.30.2330.10">
    <property type="entry name" value="arginine biosynthesis bifunctional protein suprefamily"/>
    <property type="match status" value="1"/>
</dbReference>
<feature type="binding site" evidence="11">
    <location>
        <position position="213"/>
    </location>
    <ligand>
        <name>substrate</name>
    </ligand>
</feature>
<comment type="pathway">
    <text evidence="11">Amino-acid biosynthesis; L-arginine biosynthesis; L-ornithine and N-acetyl-L-glutamate from L-glutamate and N(2)-acetyl-L-ornithine (cyclic): step 1/1.</text>
</comment>
<keyword evidence="13" id="KW-1185">Reference proteome</keyword>
<dbReference type="InterPro" id="IPR016117">
    <property type="entry name" value="ArgJ-like_dom_sf"/>
</dbReference>
<evidence type="ECO:0000256" key="7">
    <source>
        <dbReference type="ARBA" id="ARBA00022679"/>
    </source>
</evidence>
<feature type="chain" id="PRO_5023227331" description="Arginine biosynthesis bifunctional protein ArgJ beta chain" evidence="11">
    <location>
        <begin position="224"/>
        <end position="439"/>
    </location>
</feature>
<dbReference type="InterPro" id="IPR002813">
    <property type="entry name" value="Arg_biosynth_ArgJ"/>
</dbReference>
<dbReference type="Gene3D" id="3.60.70.12">
    <property type="entry name" value="L-amino peptidase D-ALA esterase/amidase"/>
    <property type="match status" value="1"/>
</dbReference>
<comment type="function">
    <text evidence="11">Catalyzes two activities which are involved in the cyclic version of arginine biosynthesis: the synthesis of N-acetylglutamate from glutamate and acetyl-CoA as the acetyl donor, and of ornithine by transacetylation between N(2)-acetylornithine and glutamate.</text>
</comment>
<keyword evidence="10 11" id="KW-0012">Acyltransferase</keyword>
<dbReference type="STRING" id="488538.SAR116_1922"/>
<dbReference type="EC" id="2.3.1.35" evidence="11"/>
<evidence type="ECO:0000256" key="9">
    <source>
        <dbReference type="ARBA" id="ARBA00023268"/>
    </source>
</evidence>
<dbReference type="InterPro" id="IPR042195">
    <property type="entry name" value="ArgJ_beta_C"/>
</dbReference>
<dbReference type="GO" id="GO:0006526">
    <property type="term" value="P:L-arginine biosynthetic process"/>
    <property type="evidence" value="ECO:0007669"/>
    <property type="project" value="UniProtKB-UniRule"/>
</dbReference>
<evidence type="ECO:0000256" key="2">
    <source>
        <dbReference type="ARBA" id="ARBA00006774"/>
    </source>
</evidence>
<feature type="chain" id="PRO_5023227332" description="Arginine biosynthesis bifunctional protein ArgJ alpha chain" evidence="11">
    <location>
        <begin position="1"/>
        <end position="223"/>
    </location>
</feature>